<comment type="caution">
    <text evidence="4">The sequence shown here is derived from an EMBL/GenBank/DDBJ whole genome shotgun (WGS) entry which is preliminary data.</text>
</comment>
<dbReference type="GO" id="GO:0010181">
    <property type="term" value="F:FMN binding"/>
    <property type="evidence" value="ECO:0007669"/>
    <property type="project" value="InterPro"/>
</dbReference>
<dbReference type="SUPFAM" id="SSF51395">
    <property type="entry name" value="FMN-linked oxidoreductases"/>
    <property type="match status" value="1"/>
</dbReference>
<protein>
    <recommendedName>
        <fullName evidence="3">NADH:flavin oxidoreductase/NADH oxidase N-terminal domain-containing protein</fullName>
    </recommendedName>
</protein>
<dbReference type="GO" id="GO:0016491">
    <property type="term" value="F:oxidoreductase activity"/>
    <property type="evidence" value="ECO:0007669"/>
    <property type="project" value="UniProtKB-KW"/>
</dbReference>
<keyword evidence="5" id="KW-1185">Reference proteome</keyword>
<gene>
    <name evidence="4" type="ORF">GJV18_15410</name>
</gene>
<accession>A0A6I4KX90</accession>
<dbReference type="AlphaFoldDB" id="A0A6I4KX90"/>
<evidence type="ECO:0000313" key="5">
    <source>
        <dbReference type="Proteomes" id="UP000429555"/>
    </source>
</evidence>
<dbReference type="InterPro" id="IPR001155">
    <property type="entry name" value="OxRdtase_FMN_N"/>
</dbReference>
<evidence type="ECO:0000313" key="4">
    <source>
        <dbReference type="EMBL" id="MVW76707.1"/>
    </source>
</evidence>
<sequence length="325" mass="36669">MELPSTDRRIFFLAVNTGYTKNGIPDRRFLEFYAERSGNGLHCAIVGNVAIPNGHGTNVNTPKIEKLKIWKEIAEAISDKGALPGIQLSATWLGYSGNKRFISKTPEEEISNYKRIASNFEQAHIRAQYRSLEEATKTAIDCGFKHIQLHAAHGYFFNLILDSRFSKHHQLASELTQHWLGNTIPDGIETSIRISTLTGAHQFDSIESSFIEDLTSIPFDYHDISEGFYNIDKKLIYPSLNEILAARIERTKNIALRNPNNSFIASGKSFALTSTEMPKNVHIGTCRDLIANPNFLQDQHNGCKNKMKCHYYSRGKSTITCGLWK</sequence>
<keyword evidence="1" id="KW-0285">Flavoprotein</keyword>
<evidence type="ECO:0000256" key="1">
    <source>
        <dbReference type="ARBA" id="ARBA00022630"/>
    </source>
</evidence>
<proteinExistence type="predicted"/>
<keyword evidence="2" id="KW-0560">Oxidoreductase</keyword>
<dbReference type="Pfam" id="PF00724">
    <property type="entry name" value="Oxidored_FMN"/>
    <property type="match status" value="1"/>
</dbReference>
<dbReference type="EMBL" id="WKJZ01000003">
    <property type="protein sequence ID" value="MVW76707.1"/>
    <property type="molecule type" value="Genomic_DNA"/>
</dbReference>
<dbReference type="Gene3D" id="3.20.20.70">
    <property type="entry name" value="Aldolase class I"/>
    <property type="match status" value="1"/>
</dbReference>
<dbReference type="PANTHER" id="PTHR43656">
    <property type="entry name" value="BINDING OXIDOREDUCTASE, PUTATIVE (AFU_ORTHOLOGUE AFUA_2G08260)-RELATED"/>
    <property type="match status" value="1"/>
</dbReference>
<dbReference type="RefSeq" id="WP_160347186.1">
    <property type="nucleotide sequence ID" value="NZ_WKJZ01000003.1"/>
</dbReference>
<reference evidence="4 5" key="1">
    <citation type="submission" date="2019-11" db="EMBL/GenBank/DDBJ databases">
        <title>Pseudomonas flavidum sp. nov., isolated from Baiyang Lake.</title>
        <authorList>
            <person name="Zhao Y."/>
        </authorList>
    </citation>
    <scope>NUCLEOTIDE SEQUENCE [LARGE SCALE GENOMIC DNA]</scope>
    <source>
        <strain evidence="5">R-22-3 w-18</strain>
    </source>
</reference>
<dbReference type="InterPro" id="IPR013785">
    <property type="entry name" value="Aldolase_TIM"/>
</dbReference>
<organism evidence="4 5">
    <name type="scientific">Pseudomonas xionganensis</name>
    <dbReference type="NCBI Taxonomy" id="2654845"/>
    <lineage>
        <taxon>Bacteria</taxon>
        <taxon>Pseudomonadati</taxon>
        <taxon>Pseudomonadota</taxon>
        <taxon>Gammaproteobacteria</taxon>
        <taxon>Pseudomonadales</taxon>
        <taxon>Pseudomonadaceae</taxon>
        <taxon>Pseudomonas</taxon>
    </lineage>
</organism>
<dbReference type="PANTHER" id="PTHR43656:SF2">
    <property type="entry name" value="BINDING OXIDOREDUCTASE, PUTATIVE (AFU_ORTHOLOGUE AFUA_2G08260)-RELATED"/>
    <property type="match status" value="1"/>
</dbReference>
<feature type="domain" description="NADH:flavin oxidoreductase/NADH oxidase N-terminal" evidence="3">
    <location>
        <begin position="20"/>
        <end position="166"/>
    </location>
</feature>
<dbReference type="InterPro" id="IPR051799">
    <property type="entry name" value="NADH_flavin_oxidoreductase"/>
</dbReference>
<evidence type="ECO:0000259" key="3">
    <source>
        <dbReference type="Pfam" id="PF00724"/>
    </source>
</evidence>
<dbReference type="Proteomes" id="UP000429555">
    <property type="component" value="Unassembled WGS sequence"/>
</dbReference>
<name>A0A6I4KX90_9PSED</name>
<evidence type="ECO:0000256" key="2">
    <source>
        <dbReference type="ARBA" id="ARBA00023002"/>
    </source>
</evidence>